<protein>
    <submittedName>
        <fullName evidence="1">Jg1959 protein</fullName>
    </submittedName>
</protein>
<dbReference type="EMBL" id="CAKXAJ010026560">
    <property type="protein sequence ID" value="CAH2270006.1"/>
    <property type="molecule type" value="Genomic_DNA"/>
</dbReference>
<organism evidence="1 2">
    <name type="scientific">Pararge aegeria aegeria</name>
    <dbReference type="NCBI Taxonomy" id="348720"/>
    <lineage>
        <taxon>Eukaryota</taxon>
        <taxon>Metazoa</taxon>
        <taxon>Ecdysozoa</taxon>
        <taxon>Arthropoda</taxon>
        <taxon>Hexapoda</taxon>
        <taxon>Insecta</taxon>
        <taxon>Pterygota</taxon>
        <taxon>Neoptera</taxon>
        <taxon>Endopterygota</taxon>
        <taxon>Lepidoptera</taxon>
        <taxon>Glossata</taxon>
        <taxon>Ditrysia</taxon>
        <taxon>Papilionoidea</taxon>
        <taxon>Nymphalidae</taxon>
        <taxon>Satyrinae</taxon>
        <taxon>Satyrini</taxon>
        <taxon>Parargina</taxon>
        <taxon>Pararge</taxon>
    </lineage>
</organism>
<sequence length="58" mass="6363">MTSGESPGVAGGKRPRTVYCRTPYKSSNLFARRFVMTLENNLLTWLSSPPAKAEVAMS</sequence>
<dbReference type="AlphaFoldDB" id="A0A8S4SQQ0"/>
<keyword evidence="2" id="KW-1185">Reference proteome</keyword>
<name>A0A8S4SQQ0_9NEOP</name>
<evidence type="ECO:0000313" key="2">
    <source>
        <dbReference type="Proteomes" id="UP000838756"/>
    </source>
</evidence>
<comment type="caution">
    <text evidence="1">The sequence shown here is derived from an EMBL/GenBank/DDBJ whole genome shotgun (WGS) entry which is preliminary data.</text>
</comment>
<evidence type="ECO:0000313" key="1">
    <source>
        <dbReference type="EMBL" id="CAH2270006.1"/>
    </source>
</evidence>
<gene>
    <name evidence="1" type="primary">jg1959</name>
    <name evidence="1" type="ORF">PAEG_LOCUS27932</name>
</gene>
<reference evidence="1" key="1">
    <citation type="submission" date="2022-03" db="EMBL/GenBank/DDBJ databases">
        <authorList>
            <person name="Lindestad O."/>
        </authorList>
    </citation>
    <scope>NUCLEOTIDE SEQUENCE</scope>
</reference>
<feature type="non-terminal residue" evidence="1">
    <location>
        <position position="58"/>
    </location>
</feature>
<dbReference type="Proteomes" id="UP000838756">
    <property type="component" value="Unassembled WGS sequence"/>
</dbReference>
<proteinExistence type="predicted"/>
<accession>A0A8S4SQQ0</accession>